<sequence length="456" mass="49616">MAFYRYLFVTVLVSISATVFTQSHRVVRVTDPAVSNANEVSIAINPTDPRNLIVVSRARSSANGGRSTSFDYVSEDEGITWRTRRVINPVRRTQGDDSVAFSADGVAHHAFIAFRGLRDVRPEAPANGIFVTSSSDRGASWTDSVAVVDHRNTVMPFEDKPYVVVDRIKNSRHQGNVYIAWTRFDVYGSHDPGDQSHIFFSHSSDAGKTFRAPVRISDVPGDAVDSDGTVEGAMPAVGVNGDVYVVWAGPSGLVFDRSRDGGWTFGDDQVIMATPGGWDIDIAGLSRHNGMPVTRVDYSGGPNHGSVYVNWIDERHGDPDVFIMASRDAGETWTGAVRVNTDAVGNKVEQMFTWLAIDPVDGSVNVIFYDRDGLKGTLTRVLLARSVDGGRTFVNHAIALPAFSSNDEIFFGDYSGIDAFGGLVAPVFMHFVDSIETAVSVALFKFEPNTQIPLTP</sequence>
<dbReference type="Gene3D" id="2.130.10.10">
    <property type="entry name" value="YVTN repeat-like/Quinoprotein amine dehydrogenase"/>
    <property type="match status" value="1"/>
</dbReference>
<organism evidence="1">
    <name type="scientific">marine metagenome</name>
    <dbReference type="NCBI Taxonomy" id="408172"/>
    <lineage>
        <taxon>unclassified sequences</taxon>
        <taxon>metagenomes</taxon>
        <taxon>ecological metagenomes</taxon>
    </lineage>
</organism>
<reference evidence="1" key="1">
    <citation type="submission" date="2018-05" db="EMBL/GenBank/DDBJ databases">
        <authorList>
            <person name="Lanie J.A."/>
            <person name="Ng W.-L."/>
            <person name="Kazmierczak K.M."/>
            <person name="Andrzejewski T.M."/>
            <person name="Davidsen T.M."/>
            <person name="Wayne K.J."/>
            <person name="Tettelin H."/>
            <person name="Glass J.I."/>
            <person name="Rusch D."/>
            <person name="Podicherti R."/>
            <person name="Tsui H.-C.T."/>
            <person name="Winkler M.E."/>
        </authorList>
    </citation>
    <scope>NUCLEOTIDE SEQUENCE</scope>
</reference>
<dbReference type="SUPFAM" id="SSF50939">
    <property type="entry name" value="Sialidases"/>
    <property type="match status" value="2"/>
</dbReference>
<dbReference type="Gene3D" id="2.120.10.10">
    <property type="match status" value="1"/>
</dbReference>
<dbReference type="EMBL" id="UINC01001997">
    <property type="protein sequence ID" value="SUZ91700.1"/>
    <property type="molecule type" value="Genomic_DNA"/>
</dbReference>
<evidence type="ECO:0000313" key="1">
    <source>
        <dbReference type="EMBL" id="SUZ91700.1"/>
    </source>
</evidence>
<name>A0A381RIR7_9ZZZZ</name>
<dbReference type="AlphaFoldDB" id="A0A381RIR7"/>
<accession>A0A381RIR7</accession>
<evidence type="ECO:0008006" key="2">
    <source>
        <dbReference type="Google" id="ProtNLM"/>
    </source>
</evidence>
<protein>
    <recommendedName>
        <fullName evidence="2">Sialidase domain-containing protein</fullName>
    </recommendedName>
</protein>
<gene>
    <name evidence="1" type="ORF">METZ01_LOCUS44554</name>
</gene>
<dbReference type="InterPro" id="IPR015943">
    <property type="entry name" value="WD40/YVTN_repeat-like_dom_sf"/>
</dbReference>
<dbReference type="InterPro" id="IPR036278">
    <property type="entry name" value="Sialidase_sf"/>
</dbReference>
<proteinExistence type="predicted"/>
<dbReference type="CDD" id="cd15482">
    <property type="entry name" value="Sialidase_non-viral"/>
    <property type="match status" value="1"/>
</dbReference>